<evidence type="ECO:0008006" key="3">
    <source>
        <dbReference type="Google" id="ProtNLM"/>
    </source>
</evidence>
<dbReference type="PATRIC" id="fig|1228997.3.peg.2132"/>
<dbReference type="KEGG" id="rag:B739_2130"/>
<reference evidence="1 2" key="1">
    <citation type="submission" date="2012-09" db="EMBL/GenBank/DDBJ databases">
        <title>Riemerella anatipestifer vaccine strains.</title>
        <authorList>
            <person name="Chun C.A."/>
            <person name="Shu W.M."/>
            <person name="Kang Z.D."/>
            <person name="Jia W.X."/>
        </authorList>
    </citation>
    <scope>NUCLEOTIDE SEQUENCE [LARGE SCALE GENOMIC DNA]</scope>
    <source>
        <strain evidence="1 2">RA-CH-1</strain>
    </source>
</reference>
<proteinExistence type="predicted"/>
<organism evidence="1 2">
    <name type="scientific">Riemerella anatipestifer RA-CH-1</name>
    <dbReference type="NCBI Taxonomy" id="1228997"/>
    <lineage>
        <taxon>Bacteria</taxon>
        <taxon>Pseudomonadati</taxon>
        <taxon>Bacteroidota</taxon>
        <taxon>Flavobacteriia</taxon>
        <taxon>Flavobacteriales</taxon>
        <taxon>Weeksellaceae</taxon>
        <taxon>Riemerella</taxon>
    </lineage>
</organism>
<dbReference type="HOGENOM" id="CLU_808626_0_0_10"/>
<protein>
    <recommendedName>
        <fullName evidence="3">PD-(D/E)XK nuclease superfamily protein</fullName>
    </recommendedName>
</protein>
<dbReference type="Proteomes" id="UP000006276">
    <property type="component" value="Chromosome"/>
</dbReference>
<keyword evidence="2" id="KW-1185">Reference proteome</keyword>
<sequence length="343" mass="40372">MSLLAKFYTQIKSSQEDIASEGLKYILQNSKVARSYLKSFLFYKTQIEVPELTYSNQITKKDLGRTDISGVNNLGKEVLIIEAKFWASLTENQPISYLKRLEENSILVFICPTLRKKSIFTELKRKLFEENLYLSENKELLTFVTKNNKHILIQSWNEILEPIKNLLKENQDERLVSDVDQIIGFCEVIDKNSFIPLTENDLSPEIGRRINSYYFLIDEVLNELSKNEKYRQDKLTEGKPRYGYGFVKYRKYGDLTFAFGLNYTNWNEFADTPFWIKVTEQDFGQSIEFRNKIYRIAPQLKNQIFETNLGGIYYPIYPTLFEDKEKVVKDMAEQIIEVCEKLQ</sequence>
<evidence type="ECO:0000313" key="1">
    <source>
        <dbReference type="EMBL" id="AFR36712.1"/>
    </source>
</evidence>
<dbReference type="RefSeq" id="WP_014938956.1">
    <property type="nucleotide sequence ID" value="NC_018609.1"/>
</dbReference>
<accession>J9RAJ4</accession>
<name>J9RAJ4_RIEAN</name>
<dbReference type="EMBL" id="CP003787">
    <property type="protein sequence ID" value="AFR36712.1"/>
    <property type="molecule type" value="Genomic_DNA"/>
</dbReference>
<dbReference type="AlphaFoldDB" id="J9RAJ4"/>
<evidence type="ECO:0000313" key="2">
    <source>
        <dbReference type="Proteomes" id="UP000006276"/>
    </source>
</evidence>
<gene>
    <name evidence="1" type="ORF">B739_2130</name>
</gene>